<dbReference type="Pfam" id="PF14452">
    <property type="entry name" value="Multi_ubiq"/>
    <property type="match status" value="1"/>
</dbReference>
<protein>
    <submittedName>
        <fullName evidence="2">Multiubiquitin domain-containing protein</fullName>
    </submittedName>
</protein>
<gene>
    <name evidence="2" type="ORF">K1X15_00570</name>
</gene>
<name>A0ABX8WKC4_9HYPH</name>
<proteinExistence type="predicted"/>
<organism evidence="2 3">
    <name type="scientific">Devosia salina</name>
    <dbReference type="NCBI Taxonomy" id="2860336"/>
    <lineage>
        <taxon>Bacteria</taxon>
        <taxon>Pseudomonadati</taxon>
        <taxon>Pseudomonadota</taxon>
        <taxon>Alphaproteobacteria</taxon>
        <taxon>Hyphomicrobiales</taxon>
        <taxon>Devosiaceae</taxon>
        <taxon>Devosia</taxon>
    </lineage>
</organism>
<evidence type="ECO:0000259" key="1">
    <source>
        <dbReference type="Pfam" id="PF14452"/>
    </source>
</evidence>
<keyword evidence="3" id="KW-1185">Reference proteome</keyword>
<sequence length="93" mass="10121">MTEVISNDNASTQRRPNTDLVFINQDRHEVATQRVTYDEIVALYLSDGGASSNEYLVKYSRGPAANPSGTLAPGNKVKVQDGMRFRVSGTGES</sequence>
<evidence type="ECO:0000313" key="3">
    <source>
        <dbReference type="Proteomes" id="UP000825799"/>
    </source>
</evidence>
<dbReference type="Proteomes" id="UP000825799">
    <property type="component" value="Chromosome"/>
</dbReference>
<dbReference type="InterPro" id="IPR027802">
    <property type="entry name" value="Multi-ubiquitin_dom"/>
</dbReference>
<accession>A0ABX8WKC4</accession>
<feature type="domain" description="Multi-ubiquitin" evidence="1">
    <location>
        <begin position="21"/>
        <end position="90"/>
    </location>
</feature>
<dbReference type="RefSeq" id="WP_220305599.1">
    <property type="nucleotide sequence ID" value="NZ_CP080590.1"/>
</dbReference>
<dbReference type="EMBL" id="CP080590">
    <property type="protein sequence ID" value="QYO77137.1"/>
    <property type="molecule type" value="Genomic_DNA"/>
</dbReference>
<evidence type="ECO:0000313" key="2">
    <source>
        <dbReference type="EMBL" id="QYO77137.1"/>
    </source>
</evidence>
<reference evidence="2 3" key="1">
    <citation type="submission" date="2021-08" db="EMBL/GenBank/DDBJ databases">
        <title>Devosia salina sp. nov., isolated from the South China Sea sediment.</title>
        <authorList>
            <person name="Zhou Z."/>
        </authorList>
    </citation>
    <scope>NUCLEOTIDE SEQUENCE [LARGE SCALE GENOMIC DNA]</scope>
    <source>
        <strain evidence="2 3">SCS-3</strain>
    </source>
</reference>